<sequence>MPESFMQFSLPGCTGLRRVIVRNTFLDFESLDDSDDGLPVRFTRQSSEPPSQGGRRNQFHSPPALDVVSKETTDTKLSDISANSLKELGRLRFVKASDADIKRALAMLERDGNV</sequence>
<feature type="region of interest" description="Disordered" evidence="1">
    <location>
        <begin position="32"/>
        <end position="73"/>
    </location>
</feature>
<name>A0A7S0ZTF0_NOCSC</name>
<evidence type="ECO:0000256" key="1">
    <source>
        <dbReference type="SAM" id="MobiDB-lite"/>
    </source>
</evidence>
<dbReference type="EMBL" id="HBFQ01008056">
    <property type="protein sequence ID" value="CAD8831299.1"/>
    <property type="molecule type" value="Transcribed_RNA"/>
</dbReference>
<accession>A0A7S0ZTF0</accession>
<proteinExistence type="predicted"/>
<organism evidence="2">
    <name type="scientific">Noctiluca scintillans</name>
    <name type="common">Sea sparkle</name>
    <name type="synonym">Red tide dinoflagellate</name>
    <dbReference type="NCBI Taxonomy" id="2966"/>
    <lineage>
        <taxon>Eukaryota</taxon>
        <taxon>Sar</taxon>
        <taxon>Alveolata</taxon>
        <taxon>Dinophyceae</taxon>
        <taxon>Noctilucales</taxon>
        <taxon>Noctilucaceae</taxon>
        <taxon>Noctiluca</taxon>
    </lineage>
</organism>
<gene>
    <name evidence="2" type="ORF">NSCI0253_LOCUS5646</name>
</gene>
<protein>
    <submittedName>
        <fullName evidence="2">Uncharacterized protein</fullName>
    </submittedName>
</protein>
<evidence type="ECO:0000313" key="2">
    <source>
        <dbReference type="EMBL" id="CAD8831299.1"/>
    </source>
</evidence>
<reference evidence="2" key="1">
    <citation type="submission" date="2021-01" db="EMBL/GenBank/DDBJ databases">
        <authorList>
            <person name="Corre E."/>
            <person name="Pelletier E."/>
            <person name="Niang G."/>
            <person name="Scheremetjew M."/>
            <person name="Finn R."/>
            <person name="Kale V."/>
            <person name="Holt S."/>
            <person name="Cochrane G."/>
            <person name="Meng A."/>
            <person name="Brown T."/>
            <person name="Cohen L."/>
        </authorList>
    </citation>
    <scope>NUCLEOTIDE SEQUENCE</scope>
</reference>
<dbReference type="AlphaFoldDB" id="A0A7S0ZTF0"/>